<comment type="similarity">
    <text evidence="1">Belongs to the FBPase class 1 family.</text>
</comment>
<dbReference type="GO" id="GO:0030388">
    <property type="term" value="P:fructose 1,6-bisphosphate metabolic process"/>
    <property type="evidence" value="ECO:0000318"/>
    <property type="project" value="GO_Central"/>
</dbReference>
<evidence type="ECO:0000256" key="1">
    <source>
        <dbReference type="ARBA" id="ARBA00010941"/>
    </source>
</evidence>
<keyword evidence="9" id="KW-1185">Reference proteome</keyword>
<dbReference type="EnsemblPlants" id="KRH10483">
    <property type="protein sequence ID" value="KRH10483"/>
    <property type="gene ID" value="GLYMA_15G050100"/>
</dbReference>
<dbReference type="Gramene" id="KRH10483">
    <property type="protein sequence ID" value="KRH10483"/>
    <property type="gene ID" value="GLYMA_15G050100"/>
</dbReference>
<evidence type="ECO:0000259" key="6">
    <source>
        <dbReference type="Pfam" id="PF18913"/>
    </source>
</evidence>
<dbReference type="InParanoid" id="A0A0R0G4G2"/>
<feature type="transmembrane region" description="Helical" evidence="4">
    <location>
        <begin position="159"/>
        <end position="182"/>
    </location>
</feature>
<evidence type="ECO:0000256" key="2">
    <source>
        <dbReference type="ARBA" id="ARBA00022801"/>
    </source>
</evidence>
<dbReference type="GO" id="GO:0006002">
    <property type="term" value="P:fructose 6-phosphate metabolic process"/>
    <property type="evidence" value="ECO:0000318"/>
    <property type="project" value="GO_Central"/>
</dbReference>
<dbReference type="InterPro" id="IPR033391">
    <property type="entry name" value="FBPase_N"/>
</dbReference>
<dbReference type="Pfam" id="PF00316">
    <property type="entry name" value="FBPase"/>
    <property type="match status" value="2"/>
</dbReference>
<dbReference type="STRING" id="3847.A0A0R0G4G2"/>
<keyword evidence="4" id="KW-0472">Membrane</keyword>
<evidence type="ECO:0000313" key="9">
    <source>
        <dbReference type="Proteomes" id="UP000008827"/>
    </source>
</evidence>
<evidence type="ECO:0000259" key="5">
    <source>
        <dbReference type="Pfam" id="PF00316"/>
    </source>
</evidence>
<dbReference type="PANTHER" id="PTHR11556:SF36">
    <property type="entry name" value="FRUCTOSE-BISPHOSPHATASE"/>
    <property type="match status" value="1"/>
</dbReference>
<feature type="domain" description="Fructose-1-6-bisphosphatase class I N-terminal" evidence="5">
    <location>
        <begin position="87"/>
        <end position="141"/>
    </location>
</feature>
<dbReference type="Proteomes" id="UP000008827">
    <property type="component" value="Chromosome 15"/>
</dbReference>
<evidence type="ECO:0000313" key="7">
    <source>
        <dbReference type="EMBL" id="KRH10483.1"/>
    </source>
</evidence>
<dbReference type="SUPFAM" id="SSF56655">
    <property type="entry name" value="Carbohydrate phosphatase"/>
    <property type="match status" value="1"/>
</dbReference>
<dbReference type="Gene3D" id="3.40.190.80">
    <property type="match status" value="1"/>
</dbReference>
<dbReference type="GO" id="GO:0006000">
    <property type="term" value="P:fructose metabolic process"/>
    <property type="evidence" value="ECO:0000318"/>
    <property type="project" value="GO_Central"/>
</dbReference>
<evidence type="ECO:0000256" key="3">
    <source>
        <dbReference type="ARBA" id="ARBA00023277"/>
    </source>
</evidence>
<keyword evidence="3" id="KW-0119">Carbohydrate metabolism</keyword>
<dbReference type="InterPro" id="IPR044015">
    <property type="entry name" value="FBPase_C_dom"/>
</dbReference>
<dbReference type="GO" id="GO:0005737">
    <property type="term" value="C:cytoplasm"/>
    <property type="evidence" value="ECO:0000318"/>
    <property type="project" value="GO_Central"/>
</dbReference>
<dbReference type="Gene3D" id="3.30.540.10">
    <property type="entry name" value="Fructose-1,6-Bisphosphatase, subunit A, domain 1"/>
    <property type="match status" value="2"/>
</dbReference>
<dbReference type="PANTHER" id="PTHR11556">
    <property type="entry name" value="FRUCTOSE-1,6-BISPHOSPHATASE-RELATED"/>
    <property type="match status" value="1"/>
</dbReference>
<proteinExistence type="inferred from homology"/>
<dbReference type="InterPro" id="IPR000146">
    <property type="entry name" value="FBPase_class-1"/>
</dbReference>
<accession>A0A0R0G4G2</accession>
<name>A0A0R0G4G2_SOYBN</name>
<feature type="domain" description="Fructose-1-6-bisphosphatase class I N-terminal" evidence="5">
    <location>
        <begin position="33"/>
        <end position="86"/>
    </location>
</feature>
<feature type="domain" description="Fructose-1-6-bisphosphatase class 1 C-terminal" evidence="6">
    <location>
        <begin position="212"/>
        <end position="239"/>
    </location>
</feature>
<reference evidence="7" key="3">
    <citation type="submission" date="2018-07" db="EMBL/GenBank/DDBJ databases">
        <title>WGS assembly of Glycine max.</title>
        <authorList>
            <person name="Schmutz J."/>
            <person name="Cannon S."/>
            <person name="Schlueter J."/>
            <person name="Ma J."/>
            <person name="Mitros T."/>
            <person name="Nelson W."/>
            <person name="Hyten D."/>
            <person name="Song Q."/>
            <person name="Thelen J."/>
            <person name="Cheng J."/>
            <person name="Xu D."/>
            <person name="Hellsten U."/>
            <person name="May G."/>
            <person name="Yu Y."/>
            <person name="Sakurai T."/>
            <person name="Umezawa T."/>
            <person name="Bhattacharyya M."/>
            <person name="Sandhu D."/>
            <person name="Valliyodan B."/>
            <person name="Lindquist E."/>
            <person name="Peto M."/>
            <person name="Grant D."/>
            <person name="Shu S."/>
            <person name="Goodstein D."/>
            <person name="Barry K."/>
            <person name="Futrell-Griggs M."/>
            <person name="Abernathy B."/>
            <person name="Du J."/>
            <person name="Tian Z."/>
            <person name="Zhu L."/>
            <person name="Gill N."/>
            <person name="Joshi T."/>
            <person name="Libault M."/>
            <person name="Sethuraman A."/>
            <person name="Zhang X."/>
            <person name="Shinozaki K."/>
            <person name="Nguyen H."/>
            <person name="Wing R."/>
            <person name="Cregan P."/>
            <person name="Specht J."/>
            <person name="Grimwood J."/>
            <person name="Rokhsar D."/>
            <person name="Stacey G."/>
            <person name="Shoemaker R."/>
            <person name="Jackson S."/>
        </authorList>
    </citation>
    <scope>NUCLEOTIDE SEQUENCE</scope>
    <source>
        <tissue evidence="7">Callus</tissue>
    </source>
</reference>
<dbReference type="Pfam" id="PF18913">
    <property type="entry name" value="FBPase_C"/>
    <property type="match status" value="1"/>
</dbReference>
<keyword evidence="4" id="KW-1133">Transmembrane helix</keyword>
<sequence>MDHQADTNRTDLMTITGFVLKASRITRDWRNSYAGETNAKGEEQKKLDVLSNELFVKALISSGRRCLLVSEEVEEAIFVPSSHRGKSIFGIYVVKNEAEVSLEDALQPGNQMLAAGYCMYGSSCTFVLSKGNGVKFILTHPNIKIPSKGKIYSVNEGNVFILTLMSNAVWLLISIELCFMVASSCTLLICACNFPNLDLFSELYDLFMEFHCEIRLLYEVFPMSYLMEQAGGQAFTGKNT</sequence>
<dbReference type="GO" id="GO:0042132">
    <property type="term" value="F:fructose 1,6-bisphosphate 1-phosphatase activity"/>
    <property type="evidence" value="ECO:0000318"/>
    <property type="project" value="GO_Central"/>
</dbReference>
<evidence type="ECO:0008006" key="10">
    <source>
        <dbReference type="Google" id="ProtNLM"/>
    </source>
</evidence>
<reference evidence="7 8" key="1">
    <citation type="journal article" date="2010" name="Nature">
        <title>Genome sequence of the palaeopolyploid soybean.</title>
        <authorList>
            <person name="Schmutz J."/>
            <person name="Cannon S.B."/>
            <person name="Schlueter J."/>
            <person name="Ma J."/>
            <person name="Mitros T."/>
            <person name="Nelson W."/>
            <person name="Hyten D.L."/>
            <person name="Song Q."/>
            <person name="Thelen J.J."/>
            <person name="Cheng J."/>
            <person name="Xu D."/>
            <person name="Hellsten U."/>
            <person name="May G.D."/>
            <person name="Yu Y."/>
            <person name="Sakurai T."/>
            <person name="Umezawa T."/>
            <person name="Bhattacharyya M.K."/>
            <person name="Sandhu D."/>
            <person name="Valliyodan B."/>
            <person name="Lindquist E."/>
            <person name="Peto M."/>
            <person name="Grant D."/>
            <person name="Shu S."/>
            <person name="Goodstein D."/>
            <person name="Barry K."/>
            <person name="Futrell-Griggs M."/>
            <person name="Abernathy B."/>
            <person name="Du J."/>
            <person name="Tian Z."/>
            <person name="Zhu L."/>
            <person name="Gill N."/>
            <person name="Joshi T."/>
            <person name="Libault M."/>
            <person name="Sethuraman A."/>
            <person name="Zhang X.-C."/>
            <person name="Shinozaki K."/>
            <person name="Nguyen H.T."/>
            <person name="Wing R.A."/>
            <person name="Cregan P."/>
            <person name="Specht J."/>
            <person name="Grimwood J."/>
            <person name="Rokhsar D."/>
            <person name="Stacey G."/>
            <person name="Shoemaker R.C."/>
            <person name="Jackson S.A."/>
        </authorList>
    </citation>
    <scope>NUCLEOTIDE SEQUENCE [LARGE SCALE GENOMIC DNA]</scope>
    <source>
        <strain evidence="8">cv. Williams 82</strain>
        <tissue evidence="7">Callus</tissue>
    </source>
</reference>
<keyword evidence="2" id="KW-0378">Hydrolase</keyword>
<dbReference type="GO" id="GO:0006094">
    <property type="term" value="P:gluconeogenesis"/>
    <property type="evidence" value="ECO:0000318"/>
    <property type="project" value="GO_Central"/>
</dbReference>
<evidence type="ECO:0000256" key="4">
    <source>
        <dbReference type="SAM" id="Phobius"/>
    </source>
</evidence>
<gene>
    <name evidence="7" type="ORF">GLYMA_15G050100</name>
</gene>
<organism evidence="7">
    <name type="scientific">Glycine max</name>
    <name type="common">Soybean</name>
    <name type="synonym">Glycine hispida</name>
    <dbReference type="NCBI Taxonomy" id="3847"/>
    <lineage>
        <taxon>Eukaryota</taxon>
        <taxon>Viridiplantae</taxon>
        <taxon>Streptophyta</taxon>
        <taxon>Embryophyta</taxon>
        <taxon>Tracheophyta</taxon>
        <taxon>Spermatophyta</taxon>
        <taxon>Magnoliopsida</taxon>
        <taxon>eudicotyledons</taxon>
        <taxon>Gunneridae</taxon>
        <taxon>Pentapetalae</taxon>
        <taxon>rosids</taxon>
        <taxon>fabids</taxon>
        <taxon>Fabales</taxon>
        <taxon>Fabaceae</taxon>
        <taxon>Papilionoideae</taxon>
        <taxon>50 kb inversion clade</taxon>
        <taxon>NPAAA clade</taxon>
        <taxon>indigoferoid/millettioid clade</taxon>
        <taxon>Phaseoleae</taxon>
        <taxon>Glycine</taxon>
        <taxon>Glycine subgen. Soja</taxon>
    </lineage>
</organism>
<protein>
    <recommendedName>
        <fullName evidence="10">Fructose-bisphosphatase</fullName>
    </recommendedName>
</protein>
<keyword evidence="4" id="KW-0812">Transmembrane</keyword>
<reference evidence="8" key="2">
    <citation type="submission" date="2018-02" db="UniProtKB">
        <authorList>
            <consortium name="EnsemblPlants"/>
        </authorList>
    </citation>
    <scope>IDENTIFICATION</scope>
    <source>
        <strain evidence="8">Williams 82</strain>
    </source>
</reference>
<dbReference type="GO" id="GO:0005829">
    <property type="term" value="C:cytosol"/>
    <property type="evidence" value="ECO:0000318"/>
    <property type="project" value="GO_Central"/>
</dbReference>
<dbReference type="EMBL" id="CM000848">
    <property type="protein sequence ID" value="KRH10483.1"/>
    <property type="molecule type" value="Genomic_DNA"/>
</dbReference>
<evidence type="ECO:0000313" key="8">
    <source>
        <dbReference type="EnsemblPlants" id="KRH10483"/>
    </source>
</evidence>
<dbReference type="AlphaFoldDB" id="A0A0R0G4G2"/>